<dbReference type="PRINTS" id="PR00344">
    <property type="entry name" value="BCTRLSENSOR"/>
</dbReference>
<dbReference type="RefSeq" id="WP_176906573.1">
    <property type="nucleotide sequence ID" value="NZ_JABKAU010000002.1"/>
</dbReference>
<feature type="transmembrane region" description="Helical" evidence="10">
    <location>
        <begin position="934"/>
        <end position="956"/>
    </location>
</feature>
<evidence type="ECO:0000256" key="1">
    <source>
        <dbReference type="ARBA" id="ARBA00000085"/>
    </source>
</evidence>
<feature type="transmembrane region" description="Helical" evidence="10">
    <location>
        <begin position="274"/>
        <end position="297"/>
    </location>
</feature>
<dbReference type="InterPro" id="IPR003594">
    <property type="entry name" value="HATPase_dom"/>
</dbReference>
<dbReference type="SUPFAM" id="SSF47384">
    <property type="entry name" value="Homodimeric domain of signal transducing histidine kinase"/>
    <property type="match status" value="1"/>
</dbReference>
<accession>A0A7Y7PL78</accession>
<feature type="transmembrane region" description="Helical" evidence="10">
    <location>
        <begin position="452"/>
        <end position="472"/>
    </location>
</feature>
<keyword evidence="10" id="KW-0472">Membrane</keyword>
<dbReference type="PANTHER" id="PTHR44936">
    <property type="entry name" value="SENSOR PROTEIN CREC"/>
    <property type="match status" value="1"/>
</dbReference>
<feature type="domain" description="HAMP" evidence="12">
    <location>
        <begin position="958"/>
        <end position="1010"/>
    </location>
</feature>
<dbReference type="InterPro" id="IPR036097">
    <property type="entry name" value="HisK_dim/P_sf"/>
</dbReference>
<keyword evidence="10" id="KW-0812">Transmembrane</keyword>
<keyword evidence="10" id="KW-1133">Transmembrane helix</keyword>
<dbReference type="EMBL" id="JABKAU010000002">
    <property type="protein sequence ID" value="NVO29853.1"/>
    <property type="molecule type" value="Genomic_DNA"/>
</dbReference>
<feature type="transmembrane region" description="Helical" evidence="10">
    <location>
        <begin position="364"/>
        <end position="385"/>
    </location>
</feature>
<evidence type="ECO:0000256" key="10">
    <source>
        <dbReference type="SAM" id="Phobius"/>
    </source>
</evidence>
<dbReference type="EC" id="2.7.13.3" evidence="3"/>
<evidence type="ECO:0000256" key="7">
    <source>
        <dbReference type="ARBA" id="ARBA00022741"/>
    </source>
</evidence>
<feature type="transmembrane region" description="Helical" evidence="10">
    <location>
        <begin position="764"/>
        <end position="784"/>
    </location>
</feature>
<dbReference type="InterPro" id="IPR003660">
    <property type="entry name" value="HAMP_dom"/>
</dbReference>
<dbReference type="PROSITE" id="PS50109">
    <property type="entry name" value="HIS_KIN"/>
    <property type="match status" value="1"/>
</dbReference>
<feature type="transmembrane region" description="Helical" evidence="10">
    <location>
        <begin position="720"/>
        <end position="744"/>
    </location>
</feature>
<dbReference type="PROSITE" id="PS50885">
    <property type="entry name" value="HAMP"/>
    <property type="match status" value="1"/>
</dbReference>
<name>A0A7Y7PL78_9BACT</name>
<feature type="transmembrane region" description="Helical" evidence="10">
    <location>
        <begin position="318"/>
        <end position="337"/>
    </location>
</feature>
<evidence type="ECO:0000313" key="13">
    <source>
        <dbReference type="EMBL" id="NVO29853.1"/>
    </source>
</evidence>
<dbReference type="CDD" id="cd00082">
    <property type="entry name" value="HisKA"/>
    <property type="match status" value="1"/>
</dbReference>
<keyword evidence="6" id="KW-0808">Transferase</keyword>
<dbReference type="InterPro" id="IPR003661">
    <property type="entry name" value="HisK_dim/P_dom"/>
</dbReference>
<dbReference type="Proteomes" id="UP000565521">
    <property type="component" value="Unassembled WGS sequence"/>
</dbReference>
<dbReference type="InterPro" id="IPR036890">
    <property type="entry name" value="HATPase_C_sf"/>
</dbReference>
<dbReference type="AlphaFoldDB" id="A0A7Y7PL78"/>
<dbReference type="SMART" id="SM00387">
    <property type="entry name" value="HATPase_c"/>
    <property type="match status" value="1"/>
</dbReference>
<keyword evidence="7" id="KW-0547">Nucleotide-binding</keyword>
<dbReference type="Gene3D" id="1.10.287.130">
    <property type="match status" value="1"/>
</dbReference>
<evidence type="ECO:0000256" key="9">
    <source>
        <dbReference type="ARBA" id="ARBA00022840"/>
    </source>
</evidence>
<dbReference type="InterPro" id="IPR004358">
    <property type="entry name" value="Sig_transdc_His_kin-like_C"/>
</dbReference>
<gene>
    <name evidence="13" type="ORF">HW554_01435</name>
</gene>
<dbReference type="Pfam" id="PF02518">
    <property type="entry name" value="HATPase_c"/>
    <property type="match status" value="1"/>
</dbReference>
<dbReference type="Gene3D" id="6.10.340.10">
    <property type="match status" value="1"/>
</dbReference>
<keyword evidence="5" id="KW-0597">Phosphoprotein</keyword>
<evidence type="ECO:0000256" key="6">
    <source>
        <dbReference type="ARBA" id="ARBA00022679"/>
    </source>
</evidence>
<dbReference type="Gene3D" id="3.30.565.10">
    <property type="entry name" value="Histidine kinase-like ATPase, C-terminal domain"/>
    <property type="match status" value="1"/>
</dbReference>
<feature type="transmembrane region" description="Helical" evidence="10">
    <location>
        <begin position="397"/>
        <end position="418"/>
    </location>
</feature>
<dbReference type="GO" id="GO:0005886">
    <property type="term" value="C:plasma membrane"/>
    <property type="evidence" value="ECO:0007669"/>
    <property type="project" value="UniProtKB-SubCell"/>
</dbReference>
<dbReference type="GO" id="GO:0000155">
    <property type="term" value="F:phosphorelay sensor kinase activity"/>
    <property type="evidence" value="ECO:0007669"/>
    <property type="project" value="InterPro"/>
</dbReference>
<dbReference type="InterPro" id="IPR005467">
    <property type="entry name" value="His_kinase_dom"/>
</dbReference>
<evidence type="ECO:0000256" key="3">
    <source>
        <dbReference type="ARBA" id="ARBA00012438"/>
    </source>
</evidence>
<dbReference type="CDD" id="cd00075">
    <property type="entry name" value="HATPase"/>
    <property type="match status" value="1"/>
</dbReference>
<feature type="transmembrane region" description="Helical" evidence="10">
    <location>
        <begin position="234"/>
        <end position="254"/>
    </location>
</feature>
<comment type="catalytic activity">
    <reaction evidence="1">
        <text>ATP + protein L-histidine = ADP + protein N-phospho-L-histidine.</text>
        <dbReference type="EC" id="2.7.13.3"/>
    </reaction>
</comment>
<comment type="caution">
    <text evidence="13">The sequence shown here is derived from an EMBL/GenBank/DDBJ whole genome shotgun (WGS) entry which is preliminary data.</text>
</comment>
<dbReference type="PANTHER" id="PTHR44936:SF10">
    <property type="entry name" value="SENSOR PROTEIN RSTB"/>
    <property type="match status" value="1"/>
</dbReference>
<keyword evidence="14" id="KW-1185">Reference proteome</keyword>
<proteinExistence type="predicted"/>
<comment type="subcellular location">
    <subcellularLocation>
        <location evidence="2">Cell membrane</location>
        <topology evidence="2">Multi-pass membrane protein</topology>
    </subcellularLocation>
</comment>
<keyword evidence="4" id="KW-1003">Cell membrane</keyword>
<organism evidence="13 14">
    <name type="scientific">Hymenobacter lapidiphilus</name>
    <dbReference type="NCBI Taxonomy" id="2608003"/>
    <lineage>
        <taxon>Bacteria</taxon>
        <taxon>Pseudomonadati</taxon>
        <taxon>Bacteroidota</taxon>
        <taxon>Cytophagia</taxon>
        <taxon>Cytophagales</taxon>
        <taxon>Hymenobacteraceae</taxon>
        <taxon>Hymenobacter</taxon>
    </lineage>
</organism>
<evidence type="ECO:0000313" key="14">
    <source>
        <dbReference type="Proteomes" id="UP000565521"/>
    </source>
</evidence>
<sequence length="1248" mass="139525">MKLRRNLPRWLLLLATLCFVGAYASNRYGQDPKLVLQASATRLQEVLMEAEMTGERESTDVLQRLATGRVDFRSLTSHTTYPTFVFRNEQLLYWSDHAVRPDVEQATQRYHERLLETRFGKFLVLRHAEGPYVLLTYIPLEISYGISNRYLRDGNGQGVFQGLSVRLLVEKTDTGRPRVVSNEGNYLFSVESLQADAITGKYLPLALLLLGVGAYVAAWLLWARRRFAQGQALAGVLLVLLPLLALRAVMLQLSLPFSLLEFRLFDPRVYAASWLSPSLGDLLLNALLLAAAAWYGLRLFRRYGLPLRIERLQSWQMRMALGAGVVLGFYGLLELLYDFYSSSFSNSQLLLDITQDIQVSPFKVLLGLAIVLHAGSYVVGFYLLAQVFVRVVRPSTRYLGAGLLLLSAVVFLAAGLGLQLVHSTLLGFTLAFFLGLRLTGLVPAAAALPYQLYLFVFVLLGLSSAVGALALYEHFNRQLTLNKQSLASNLLTDNDLQGEYLLVERGGEMARDPVLRTMLASPFINLDLIKQKVVKYYLRDYFDKYEVRVLLFRPEGRGVAIGGNLQTTREYLLRNASPTDYPNIYLVRDGNRAFDSRRYVAFIAVPAPEPEQGSSTIALELTLKKLTTNSVVPELLVDQKFFQPQLGTDLSYAGFEKNQLVYSEGDFDYINELLPRLFDDPRLYSTGLVLNGYHHLAVRGPGKSDRLVVVTTATYSFTGWLANFSFLFLLYSFCWLLLMGALVLARGRYRSMLRTNFSTKIQVFLNLGVLVPLVVVSAAIAGQVTSSYKRDLLRSYLRRGQAVQENLLKNRALLAEDANRADLVELAENVASLTETDLNLYDARGELLVSSQPLIFEASLLSSLMNPRAITELSEDGQPRALLTEQAGTLSFNALYLPLRSSVVQDGRPGPVLGYVGIPFFDSEKDLDNKLTELVSTVLNIFTLMFILFLGLAFLASRLLTEPLKLLTEKLRQTTLTGQNEMLAYESDDEIGLLVREYNQMLLKLDESKEELAIQEKEAAWREMARQVAHEIKNPLTPMKLSLQFLQRAIQDRRPNLEELLTKVSQTLITQIDVLTDIATSFSNFTNLPAMRPERLDVVPILRRCVHLHQSRPGGGGIRLTLPPDTAPDQYVVFADESLLVRTFNNLIINALQAVPEDRTPEVVAILEPLGDEPGQGRVRICIADNGTGIPAEVQSQMFVPNFTTKETGSGIGLAVVRRGIESAGGHIWFETEEGVGTRFYIELPLAG</sequence>
<dbReference type="GO" id="GO:0005524">
    <property type="term" value="F:ATP binding"/>
    <property type="evidence" value="ECO:0007669"/>
    <property type="project" value="UniProtKB-KW"/>
</dbReference>
<evidence type="ECO:0000256" key="8">
    <source>
        <dbReference type="ARBA" id="ARBA00022777"/>
    </source>
</evidence>
<evidence type="ECO:0000256" key="4">
    <source>
        <dbReference type="ARBA" id="ARBA00022475"/>
    </source>
</evidence>
<protein>
    <recommendedName>
        <fullName evidence="3">histidine kinase</fullName>
        <ecNumber evidence="3">2.7.13.3</ecNumber>
    </recommendedName>
</protein>
<dbReference type="InterPro" id="IPR050980">
    <property type="entry name" value="2C_sensor_his_kinase"/>
</dbReference>
<keyword evidence="8 13" id="KW-0418">Kinase</keyword>
<evidence type="ECO:0000256" key="2">
    <source>
        <dbReference type="ARBA" id="ARBA00004651"/>
    </source>
</evidence>
<evidence type="ECO:0000259" key="11">
    <source>
        <dbReference type="PROSITE" id="PS50109"/>
    </source>
</evidence>
<evidence type="ECO:0000259" key="12">
    <source>
        <dbReference type="PROSITE" id="PS50885"/>
    </source>
</evidence>
<reference evidence="13 14" key="1">
    <citation type="submission" date="2020-05" db="EMBL/GenBank/DDBJ databases">
        <title>Hymenobacter terrestris sp. nov. and Hymenobacter lapidiphilus sp. nov., isolated from regoliths in Antarctica.</title>
        <authorList>
            <person name="Sedlacek I."/>
            <person name="Pantucek R."/>
            <person name="Zeman M."/>
            <person name="Holochova P."/>
            <person name="Kralova S."/>
            <person name="Stankova E."/>
            <person name="Sedo O."/>
            <person name="Micenkova L."/>
            <person name="Svec P."/>
            <person name="Gupta V."/>
            <person name="Sood U."/>
            <person name="Korpole U.S."/>
            <person name="Lal R."/>
        </authorList>
    </citation>
    <scope>NUCLEOTIDE SEQUENCE [LARGE SCALE GENOMIC DNA]</scope>
    <source>
        <strain evidence="13 14">P5342</strain>
    </source>
</reference>
<feature type="transmembrane region" description="Helical" evidence="10">
    <location>
        <begin position="202"/>
        <end position="222"/>
    </location>
</feature>
<dbReference type="Pfam" id="PF00512">
    <property type="entry name" value="HisKA"/>
    <property type="match status" value="1"/>
</dbReference>
<feature type="domain" description="Histidine kinase" evidence="11">
    <location>
        <begin position="1027"/>
        <end position="1248"/>
    </location>
</feature>
<keyword evidence="9" id="KW-0067">ATP-binding</keyword>
<dbReference type="SUPFAM" id="SSF55874">
    <property type="entry name" value="ATPase domain of HSP90 chaperone/DNA topoisomerase II/histidine kinase"/>
    <property type="match status" value="1"/>
</dbReference>
<dbReference type="SMART" id="SM00388">
    <property type="entry name" value="HisKA"/>
    <property type="match status" value="1"/>
</dbReference>
<evidence type="ECO:0000256" key="5">
    <source>
        <dbReference type="ARBA" id="ARBA00022553"/>
    </source>
</evidence>